<name>A0A432LE73_9BACI</name>
<dbReference type="RefSeq" id="WP_126657972.1">
    <property type="nucleotide sequence ID" value="NZ_RYYR01000005.1"/>
</dbReference>
<dbReference type="GO" id="GO:0033969">
    <property type="term" value="F:gamma-glutamyl-gamma-aminobutyrate hydrolase activity"/>
    <property type="evidence" value="ECO:0007669"/>
    <property type="project" value="TreeGrafter"/>
</dbReference>
<dbReference type="EMBL" id="RYYR01000005">
    <property type="protein sequence ID" value="RUL55122.1"/>
    <property type="molecule type" value="Genomic_DNA"/>
</dbReference>
<accession>A0A432LE73</accession>
<dbReference type="Pfam" id="PF07722">
    <property type="entry name" value="Peptidase_C26"/>
    <property type="match status" value="1"/>
</dbReference>
<dbReference type="PANTHER" id="PTHR43235:SF1">
    <property type="entry name" value="GLUTAMINE AMIDOTRANSFERASE PB2B2.05-RELATED"/>
    <property type="match status" value="1"/>
</dbReference>
<dbReference type="GO" id="GO:0005829">
    <property type="term" value="C:cytosol"/>
    <property type="evidence" value="ECO:0007669"/>
    <property type="project" value="TreeGrafter"/>
</dbReference>
<evidence type="ECO:0000313" key="2">
    <source>
        <dbReference type="Proteomes" id="UP000287910"/>
    </source>
</evidence>
<dbReference type="Gene3D" id="3.40.50.880">
    <property type="match status" value="1"/>
</dbReference>
<reference evidence="1 2" key="1">
    <citation type="submission" date="2018-12" db="EMBL/GenBank/DDBJ databases">
        <title>Lysinibacillus antri sp. nov., isolated from a cave soil.</title>
        <authorList>
            <person name="Narsing Rao M.P."/>
            <person name="Zhang H."/>
            <person name="Dong Z.-Y."/>
            <person name="Niu X.-K."/>
            <person name="Zhang K."/>
            <person name="Fang B.-Z."/>
            <person name="Kang Y.-Q."/>
            <person name="Xiao M."/>
            <person name="Li W.-J."/>
        </authorList>
    </citation>
    <scope>NUCLEOTIDE SEQUENCE [LARGE SCALE GENOMIC DNA]</scope>
    <source>
        <strain evidence="1 2">SYSU K30002</strain>
    </source>
</reference>
<dbReference type="FunFam" id="3.40.50.880:FF:000030">
    <property type="entry name" value="Gamma-glutamyl-gamma-aminobutyrate hydrolase PuuD"/>
    <property type="match status" value="1"/>
</dbReference>
<comment type="caution">
    <text evidence="1">The sequence shown here is derived from an EMBL/GenBank/DDBJ whole genome shotgun (WGS) entry which is preliminary data.</text>
</comment>
<sequence length="239" mass="26468">MKPIIGITMTVIKEKYNINVPYVQSVLEAGGLPFCIPFGVEKEAAQVVEVIDGLLLTGGVDVHPHYFQEEPHPQLGEVMLERDKVEIALAHAALNKKLPIFAICRGIQLLNVALGGTLYQDINAQYEQEPLLHKQQALRHEPSHFVDVVQGSILHKIVGKDRIAVNSLHHQAVKDVSDILKVSSRASDGIIEAMELENYPFCIAVQWHPEEMAVKGDTHSRELFRAFIEACGGTGKNVK</sequence>
<keyword evidence="2" id="KW-1185">Reference proteome</keyword>
<dbReference type="CDD" id="cd01745">
    <property type="entry name" value="GATase1_2"/>
    <property type="match status" value="1"/>
</dbReference>
<dbReference type="InterPro" id="IPR011697">
    <property type="entry name" value="Peptidase_C26"/>
</dbReference>
<dbReference type="PANTHER" id="PTHR43235">
    <property type="entry name" value="GLUTAMINE AMIDOTRANSFERASE PB2B2.05-RELATED"/>
    <property type="match status" value="1"/>
</dbReference>
<dbReference type="PROSITE" id="PS51273">
    <property type="entry name" value="GATASE_TYPE_1"/>
    <property type="match status" value="1"/>
</dbReference>
<evidence type="ECO:0000313" key="1">
    <source>
        <dbReference type="EMBL" id="RUL55122.1"/>
    </source>
</evidence>
<organism evidence="1 2">
    <name type="scientific">Lysinibacillus antri</name>
    <dbReference type="NCBI Taxonomy" id="2498145"/>
    <lineage>
        <taxon>Bacteria</taxon>
        <taxon>Bacillati</taxon>
        <taxon>Bacillota</taxon>
        <taxon>Bacilli</taxon>
        <taxon>Bacillales</taxon>
        <taxon>Bacillaceae</taxon>
        <taxon>Lysinibacillus</taxon>
    </lineage>
</organism>
<protein>
    <submittedName>
        <fullName evidence="1">Gamma-glutamyl-gamma-aminobutyrate hydrolase family protein</fullName>
    </submittedName>
</protein>
<dbReference type="Proteomes" id="UP000287910">
    <property type="component" value="Unassembled WGS sequence"/>
</dbReference>
<gene>
    <name evidence="1" type="ORF">EK386_05180</name>
</gene>
<dbReference type="AlphaFoldDB" id="A0A432LE73"/>
<dbReference type="InterPro" id="IPR044668">
    <property type="entry name" value="PuuD-like"/>
</dbReference>
<dbReference type="GO" id="GO:0006598">
    <property type="term" value="P:polyamine catabolic process"/>
    <property type="evidence" value="ECO:0007669"/>
    <property type="project" value="TreeGrafter"/>
</dbReference>
<dbReference type="SUPFAM" id="SSF52317">
    <property type="entry name" value="Class I glutamine amidotransferase-like"/>
    <property type="match status" value="1"/>
</dbReference>
<keyword evidence="1" id="KW-0378">Hydrolase</keyword>
<proteinExistence type="predicted"/>
<dbReference type="InterPro" id="IPR029062">
    <property type="entry name" value="Class_I_gatase-like"/>
</dbReference>